<proteinExistence type="predicted"/>
<dbReference type="OrthoDB" id="835046at2"/>
<protein>
    <recommendedName>
        <fullName evidence="3">Outer membrane protein with beta-barrel domain</fullName>
    </recommendedName>
</protein>
<evidence type="ECO:0000313" key="1">
    <source>
        <dbReference type="EMBL" id="RZS95464.1"/>
    </source>
</evidence>
<dbReference type="AlphaFoldDB" id="A0A4Q7P654"/>
<dbReference type="EMBL" id="SGXG01000001">
    <property type="protein sequence ID" value="RZS95464.1"/>
    <property type="molecule type" value="Genomic_DNA"/>
</dbReference>
<organism evidence="1 2">
    <name type="scientific">Cecembia calidifontis</name>
    <dbReference type="NCBI Taxonomy" id="1187080"/>
    <lineage>
        <taxon>Bacteria</taxon>
        <taxon>Pseudomonadati</taxon>
        <taxon>Bacteroidota</taxon>
        <taxon>Cytophagia</taxon>
        <taxon>Cytophagales</taxon>
        <taxon>Cyclobacteriaceae</taxon>
        <taxon>Cecembia</taxon>
    </lineage>
</organism>
<name>A0A4Q7P654_9BACT</name>
<gene>
    <name evidence="1" type="ORF">BC751_0996</name>
</gene>
<comment type="caution">
    <text evidence="1">The sequence shown here is derived from an EMBL/GenBank/DDBJ whole genome shotgun (WGS) entry which is preliminary data.</text>
</comment>
<sequence length="255" mass="29861">MKRWFLFLSFLLVQVAVFGQDKQRTLFWNAGTHNAWERDFAYSPLLYSGASFGFTLGYASVGEKKTDEVYLHYSRIPMQNAFDANMAGTHAHVMTYTFYKASWLPEKFTLGWSNNNALSLRNFEDAQNFNPRFDFHTSFGPAVQYQTLFGKVEQWRFSSQAHFQVTGFLFSASYVTSPPDPFLHEQSTFNAFWQSIRFFQPFQQQDLGILNQLFYQLSNGNEIGVGYRFNYTNLENAQRSQRSIGHYFFQFNFQL</sequence>
<reference evidence="1 2" key="1">
    <citation type="submission" date="2019-02" db="EMBL/GenBank/DDBJ databases">
        <title>Genomic Encyclopedia of Archaeal and Bacterial Type Strains, Phase II (KMG-II): from individual species to whole genera.</title>
        <authorList>
            <person name="Goeker M."/>
        </authorList>
    </citation>
    <scope>NUCLEOTIDE SEQUENCE [LARGE SCALE GENOMIC DNA]</scope>
    <source>
        <strain evidence="1 2">DSM 21411</strain>
    </source>
</reference>
<keyword evidence="2" id="KW-1185">Reference proteome</keyword>
<evidence type="ECO:0008006" key="3">
    <source>
        <dbReference type="Google" id="ProtNLM"/>
    </source>
</evidence>
<dbReference type="RefSeq" id="WP_130274547.1">
    <property type="nucleotide sequence ID" value="NZ_SGXG01000001.1"/>
</dbReference>
<evidence type="ECO:0000313" key="2">
    <source>
        <dbReference type="Proteomes" id="UP000292209"/>
    </source>
</evidence>
<accession>A0A4Q7P654</accession>
<dbReference type="Proteomes" id="UP000292209">
    <property type="component" value="Unassembled WGS sequence"/>
</dbReference>